<dbReference type="PANTHER" id="PTHR30469:SF15">
    <property type="entry name" value="HLYD FAMILY OF SECRETION PROTEINS"/>
    <property type="match status" value="1"/>
</dbReference>
<dbReference type="Pfam" id="PF25917">
    <property type="entry name" value="BSH_RND"/>
    <property type="match status" value="1"/>
</dbReference>
<dbReference type="AlphaFoldDB" id="A0A1I3SU60"/>
<reference evidence="4 5" key="1">
    <citation type="submission" date="2016-10" db="EMBL/GenBank/DDBJ databases">
        <authorList>
            <person name="de Groot N.N."/>
        </authorList>
    </citation>
    <scope>NUCLEOTIDE SEQUENCE [LARGE SCALE GENOMIC DNA]</scope>
    <source>
        <strain evidence="4 5">IBRC-M 10445</strain>
    </source>
</reference>
<evidence type="ECO:0000313" key="5">
    <source>
        <dbReference type="Proteomes" id="UP000199445"/>
    </source>
</evidence>
<keyword evidence="2" id="KW-0175">Coiled coil</keyword>
<name>A0A1I3SU60_9GAMM</name>
<dbReference type="Gene3D" id="2.40.30.170">
    <property type="match status" value="1"/>
</dbReference>
<dbReference type="SUPFAM" id="SSF111369">
    <property type="entry name" value="HlyD-like secretion proteins"/>
    <property type="match status" value="2"/>
</dbReference>
<dbReference type="RefSeq" id="WP_265013599.1">
    <property type="nucleotide sequence ID" value="NZ_BMYN01000001.1"/>
</dbReference>
<dbReference type="InterPro" id="IPR058625">
    <property type="entry name" value="MdtA-like_BSH"/>
</dbReference>
<accession>A0A1I3SU60</accession>
<sequence length="411" mass="45037">MTPSLLKKLLPLLIVAIGVLVFVVLRVTRPEPAQIEATERSWRVKVQAVQPATHVPVLSLYGEVVAPDQQVVSATLPGRIAQRPVEEGAEVRAGDLLVALDVADIEPVLAQARAQVQDLEAQLRSEQVRYRNDQRALESEQAILDNARRQHERIRSLVNRNLASRENLEVATDALARAELTVTTRQRAIEEHPARVQSLEAKLAQARANLAATELDAERARVTAPFDGRVTSVQVSVGDQVSPNQALLTVYPLEGLEVRARVPQMFQQELIEARADGQTLVARSGDGRRSFELERFAGLSDPAGTEAVLKLTGPARGLRPGALETLELERPARDRVVSVPFSALYGSDSVYLLTDDSRMRRIEVERVGEARGADGERRLLIAGDQLQAGERVIITHLPNAVTGLKVEATEL</sequence>
<organism evidence="4 5">
    <name type="scientific">Marinobacter persicus</name>
    <dbReference type="NCBI Taxonomy" id="930118"/>
    <lineage>
        <taxon>Bacteria</taxon>
        <taxon>Pseudomonadati</taxon>
        <taxon>Pseudomonadota</taxon>
        <taxon>Gammaproteobacteria</taxon>
        <taxon>Pseudomonadales</taxon>
        <taxon>Marinobacteraceae</taxon>
        <taxon>Marinobacter</taxon>
    </lineage>
</organism>
<proteinExistence type="inferred from homology"/>
<dbReference type="Gene3D" id="1.10.287.470">
    <property type="entry name" value="Helix hairpin bin"/>
    <property type="match status" value="1"/>
</dbReference>
<evidence type="ECO:0000259" key="3">
    <source>
        <dbReference type="Pfam" id="PF25917"/>
    </source>
</evidence>
<evidence type="ECO:0000256" key="1">
    <source>
        <dbReference type="ARBA" id="ARBA00009477"/>
    </source>
</evidence>
<feature type="domain" description="Multidrug resistance protein MdtA-like barrel-sandwich hybrid" evidence="3">
    <location>
        <begin position="72"/>
        <end position="247"/>
    </location>
</feature>
<dbReference type="GO" id="GO:1990281">
    <property type="term" value="C:efflux pump complex"/>
    <property type="evidence" value="ECO:0007669"/>
    <property type="project" value="TreeGrafter"/>
</dbReference>
<feature type="coiled-coil region" evidence="2">
    <location>
        <begin position="189"/>
        <end position="223"/>
    </location>
</feature>
<dbReference type="EMBL" id="FOSC01000004">
    <property type="protein sequence ID" value="SFJ61762.1"/>
    <property type="molecule type" value="Genomic_DNA"/>
</dbReference>
<dbReference type="PANTHER" id="PTHR30469">
    <property type="entry name" value="MULTIDRUG RESISTANCE PROTEIN MDTA"/>
    <property type="match status" value="1"/>
</dbReference>
<gene>
    <name evidence="4" type="ORF">SAMN05216429_10477</name>
</gene>
<feature type="coiled-coil region" evidence="2">
    <location>
        <begin position="109"/>
        <end position="157"/>
    </location>
</feature>
<comment type="similarity">
    <text evidence="1">Belongs to the membrane fusion protein (MFP) (TC 8.A.1) family.</text>
</comment>
<keyword evidence="5" id="KW-1185">Reference proteome</keyword>
<dbReference type="Proteomes" id="UP000199445">
    <property type="component" value="Unassembled WGS sequence"/>
</dbReference>
<evidence type="ECO:0000256" key="2">
    <source>
        <dbReference type="SAM" id="Coils"/>
    </source>
</evidence>
<evidence type="ECO:0000313" key="4">
    <source>
        <dbReference type="EMBL" id="SFJ61762.1"/>
    </source>
</evidence>
<protein>
    <submittedName>
        <fullName evidence="4">RND family efflux transporter, MFP subunit</fullName>
    </submittedName>
</protein>
<dbReference type="GO" id="GO:0015562">
    <property type="term" value="F:efflux transmembrane transporter activity"/>
    <property type="evidence" value="ECO:0007669"/>
    <property type="project" value="TreeGrafter"/>
</dbReference>
<dbReference type="Gene3D" id="2.40.50.100">
    <property type="match status" value="2"/>
</dbReference>